<reference evidence="3" key="2">
    <citation type="submission" date="2013-10" db="EMBL/GenBank/DDBJ databases">
        <authorList>
            <person name="Aslett M."/>
        </authorList>
    </citation>
    <scope>NUCLEOTIDE SEQUENCE [LARGE SCALE GENOMIC DNA]</scope>
    <source>
        <strain evidence="3">Houghton</strain>
    </source>
</reference>
<dbReference type="AlphaFoldDB" id="U6KG66"/>
<dbReference type="OrthoDB" id="347234at2759"/>
<dbReference type="RefSeq" id="XP_013357011.1">
    <property type="nucleotide sequence ID" value="XM_013501557.1"/>
</dbReference>
<feature type="signal peptide" evidence="2">
    <location>
        <begin position="1"/>
        <end position="21"/>
    </location>
</feature>
<protein>
    <recommendedName>
        <fullName evidence="5">Secreted protein</fullName>
    </recommendedName>
</protein>
<feature type="coiled-coil region" evidence="1">
    <location>
        <begin position="83"/>
        <end position="117"/>
    </location>
</feature>
<evidence type="ECO:0000256" key="1">
    <source>
        <dbReference type="SAM" id="Coils"/>
    </source>
</evidence>
<gene>
    <name evidence="3" type="ORF">EMH_0062900</name>
</gene>
<keyword evidence="4" id="KW-1185">Reference proteome</keyword>
<dbReference type="VEuPathDB" id="ToxoDB:EMH_0062900"/>
<dbReference type="GeneID" id="25380886"/>
<organism evidence="3 4">
    <name type="scientific">Eimeria mitis</name>
    <dbReference type="NCBI Taxonomy" id="44415"/>
    <lineage>
        <taxon>Eukaryota</taxon>
        <taxon>Sar</taxon>
        <taxon>Alveolata</taxon>
        <taxon>Apicomplexa</taxon>
        <taxon>Conoidasida</taxon>
        <taxon>Coccidia</taxon>
        <taxon>Eucoccidiorida</taxon>
        <taxon>Eimeriorina</taxon>
        <taxon>Eimeriidae</taxon>
        <taxon>Eimeria</taxon>
    </lineage>
</organism>
<sequence>MRGRITLLVLVAFLSADVSLSLLMKRPGGTEPVSVDLAEEGVEVTSPPAVSASRFINLSHNARGRNRSPYCLEDDCAFAVHSAHARKTKAQKLKKKAKKLENKAKELKKLYLQNHTEEEYQVLKYGSLVDALERETAAAAEGEGSEEPQQG</sequence>
<evidence type="ECO:0000313" key="4">
    <source>
        <dbReference type="Proteomes" id="UP000030744"/>
    </source>
</evidence>
<evidence type="ECO:0000256" key="2">
    <source>
        <dbReference type="SAM" id="SignalP"/>
    </source>
</evidence>
<evidence type="ECO:0000313" key="3">
    <source>
        <dbReference type="EMBL" id="CDJ34448.1"/>
    </source>
</evidence>
<evidence type="ECO:0008006" key="5">
    <source>
        <dbReference type="Google" id="ProtNLM"/>
    </source>
</evidence>
<keyword evidence="1" id="KW-0175">Coiled coil</keyword>
<keyword evidence="2" id="KW-0732">Signal</keyword>
<accession>U6KG66</accession>
<name>U6KG66_9EIME</name>
<dbReference type="EMBL" id="HG686596">
    <property type="protein sequence ID" value="CDJ34448.1"/>
    <property type="molecule type" value="Genomic_DNA"/>
</dbReference>
<reference evidence="3" key="1">
    <citation type="submission" date="2013-10" db="EMBL/GenBank/DDBJ databases">
        <title>Genomic analysis of the causative agents of coccidiosis in chickens.</title>
        <authorList>
            <person name="Reid A.J."/>
            <person name="Blake D."/>
            <person name="Billington K."/>
            <person name="Browne H."/>
            <person name="Dunn M."/>
            <person name="Hung S."/>
            <person name="Kawahara F."/>
            <person name="Miranda-Saavedra D."/>
            <person name="Mourier T."/>
            <person name="Nagra H."/>
            <person name="Otto T.D."/>
            <person name="Rawlings N."/>
            <person name="Sanchez A."/>
            <person name="Sanders M."/>
            <person name="Subramaniam C."/>
            <person name="Tay Y."/>
            <person name="Dear P."/>
            <person name="Doerig C."/>
            <person name="Gruber A."/>
            <person name="Parkinson J."/>
            <person name="Shirley M."/>
            <person name="Wan K.L."/>
            <person name="Berriman M."/>
            <person name="Tomley F."/>
            <person name="Pain A."/>
        </authorList>
    </citation>
    <scope>NUCLEOTIDE SEQUENCE [LARGE SCALE GENOMIC DNA]</scope>
    <source>
        <strain evidence="3">Houghton</strain>
    </source>
</reference>
<proteinExistence type="predicted"/>
<dbReference type="Proteomes" id="UP000030744">
    <property type="component" value="Unassembled WGS sequence"/>
</dbReference>
<feature type="chain" id="PRO_5004672683" description="Secreted protein" evidence="2">
    <location>
        <begin position="22"/>
        <end position="151"/>
    </location>
</feature>